<evidence type="ECO:0000256" key="1">
    <source>
        <dbReference type="ARBA" id="ARBA00005375"/>
    </source>
</evidence>
<dbReference type="CDD" id="cd07061">
    <property type="entry name" value="HP_HAP_like"/>
    <property type="match status" value="1"/>
</dbReference>
<dbReference type="InterPro" id="IPR050645">
    <property type="entry name" value="Histidine_acid_phosphatase"/>
</dbReference>
<feature type="region of interest" description="Disordered" evidence="2">
    <location>
        <begin position="27"/>
        <end position="47"/>
    </location>
</feature>
<comment type="similarity">
    <text evidence="1">Belongs to the histidine acid phosphatase family.</text>
</comment>
<evidence type="ECO:0000313" key="3">
    <source>
        <dbReference type="Proteomes" id="UP001652642"/>
    </source>
</evidence>
<dbReference type="SUPFAM" id="SSF53254">
    <property type="entry name" value="Phosphoglycerate mutase-like"/>
    <property type="match status" value="1"/>
</dbReference>
<sequence>MSLWARVGIVGTLAYCLHDKGRVLAEPRRSRSRAGEGGAGGGDVKSSDRPELKLVQVLFRHGARTPLRPIPDVEQVEWDPALLETPAETQFDYTVTDLNGGPQPPSPYEENYRKITLKGGVFAGQLTKIGMQQMFTLGKRLRRHYIEETSFLSPAFKPSEVFIRSSNIVRNLESTRCLLAGLFQQQKEGPITIVTDEAQSEILYPNPMNCQRLKQMNRDGLHSAHLQPDISEDLNTIKEKMGIANQKAVDFFLLFDNILAEQAHDLPSCPVLKHFQQTIEKRAVDLLLYITKCNLRENLQMSVGPLLHAVEENIKEAVDPSSAVKTRKLILYAVHDVTLFPLLIALGVFNSKWPPYAADITLELYQHSKDWFIRLTYNGEEVVPQGCRAGLCPLEDFLHALSVYSIKPEEYKMLCSQT</sequence>
<evidence type="ECO:0000313" key="4">
    <source>
        <dbReference type="RefSeq" id="XP_072850101.1"/>
    </source>
</evidence>
<dbReference type="Pfam" id="PF00328">
    <property type="entry name" value="His_Phos_2"/>
    <property type="match status" value="1"/>
</dbReference>
<dbReference type="PANTHER" id="PTHR11567">
    <property type="entry name" value="ACID PHOSPHATASE-RELATED"/>
    <property type="match status" value="1"/>
</dbReference>
<organism evidence="3 4">
    <name type="scientific">Pogona vitticeps</name>
    <name type="common">central bearded dragon</name>
    <dbReference type="NCBI Taxonomy" id="103695"/>
    <lineage>
        <taxon>Eukaryota</taxon>
        <taxon>Metazoa</taxon>
        <taxon>Chordata</taxon>
        <taxon>Craniata</taxon>
        <taxon>Vertebrata</taxon>
        <taxon>Euteleostomi</taxon>
        <taxon>Lepidosauria</taxon>
        <taxon>Squamata</taxon>
        <taxon>Bifurcata</taxon>
        <taxon>Unidentata</taxon>
        <taxon>Episquamata</taxon>
        <taxon>Toxicofera</taxon>
        <taxon>Iguania</taxon>
        <taxon>Acrodonta</taxon>
        <taxon>Agamidae</taxon>
        <taxon>Amphibolurinae</taxon>
        <taxon>Pogona</taxon>
    </lineage>
</organism>
<dbReference type="Proteomes" id="UP001652642">
    <property type="component" value="Chromosome 3"/>
</dbReference>
<dbReference type="PROSITE" id="PS00616">
    <property type="entry name" value="HIS_ACID_PHOSPHAT_1"/>
    <property type="match status" value="1"/>
</dbReference>
<gene>
    <name evidence="4" type="primary">ACP6</name>
</gene>
<dbReference type="InterPro" id="IPR029033">
    <property type="entry name" value="His_PPase_superfam"/>
</dbReference>
<dbReference type="PANTHER" id="PTHR11567:SF202">
    <property type="entry name" value="LYSOPHOSPHATIDIC ACID PHOSPHATASE TYPE 6"/>
    <property type="match status" value="1"/>
</dbReference>
<keyword evidence="3" id="KW-1185">Reference proteome</keyword>
<evidence type="ECO:0000256" key="2">
    <source>
        <dbReference type="SAM" id="MobiDB-lite"/>
    </source>
</evidence>
<dbReference type="GeneID" id="110088544"/>
<protein>
    <submittedName>
        <fullName evidence="4">Lysophosphatidic acid phosphatase type 6</fullName>
    </submittedName>
</protein>
<name>A0ABM5FXG4_9SAUR</name>
<dbReference type="Gene3D" id="3.40.50.1240">
    <property type="entry name" value="Phosphoglycerate mutase-like"/>
    <property type="match status" value="1"/>
</dbReference>
<dbReference type="RefSeq" id="XP_072850101.1">
    <property type="nucleotide sequence ID" value="XM_072994000.1"/>
</dbReference>
<accession>A0ABM5FXG4</accession>
<dbReference type="InterPro" id="IPR033379">
    <property type="entry name" value="Acid_Pase_AS"/>
</dbReference>
<proteinExistence type="inferred from homology"/>
<reference evidence="4" key="1">
    <citation type="submission" date="2025-08" db="UniProtKB">
        <authorList>
            <consortium name="RefSeq"/>
        </authorList>
    </citation>
    <scope>IDENTIFICATION</scope>
</reference>
<dbReference type="InterPro" id="IPR000560">
    <property type="entry name" value="His_Pase_clade-2"/>
</dbReference>